<proteinExistence type="predicted"/>
<reference evidence="1" key="2">
    <citation type="journal article" date="2015" name="Fish Shellfish Immunol.">
        <title>Early steps in the European eel (Anguilla anguilla)-Vibrio vulnificus interaction in the gills: Role of the RtxA13 toxin.</title>
        <authorList>
            <person name="Callol A."/>
            <person name="Pajuelo D."/>
            <person name="Ebbesson L."/>
            <person name="Teles M."/>
            <person name="MacKenzie S."/>
            <person name="Amaro C."/>
        </authorList>
    </citation>
    <scope>NUCLEOTIDE SEQUENCE</scope>
</reference>
<reference evidence="1" key="1">
    <citation type="submission" date="2014-11" db="EMBL/GenBank/DDBJ databases">
        <authorList>
            <person name="Amaro Gonzalez C."/>
        </authorList>
    </citation>
    <scope>NUCLEOTIDE SEQUENCE</scope>
</reference>
<organism evidence="1">
    <name type="scientific">Anguilla anguilla</name>
    <name type="common">European freshwater eel</name>
    <name type="synonym">Muraena anguilla</name>
    <dbReference type="NCBI Taxonomy" id="7936"/>
    <lineage>
        <taxon>Eukaryota</taxon>
        <taxon>Metazoa</taxon>
        <taxon>Chordata</taxon>
        <taxon>Craniata</taxon>
        <taxon>Vertebrata</taxon>
        <taxon>Euteleostomi</taxon>
        <taxon>Actinopterygii</taxon>
        <taxon>Neopterygii</taxon>
        <taxon>Teleostei</taxon>
        <taxon>Anguilliformes</taxon>
        <taxon>Anguillidae</taxon>
        <taxon>Anguilla</taxon>
    </lineage>
</organism>
<evidence type="ECO:0000313" key="1">
    <source>
        <dbReference type="EMBL" id="JAH99162.1"/>
    </source>
</evidence>
<accession>A0A0E9X8T0</accession>
<name>A0A0E9X8T0_ANGAN</name>
<dbReference type="EMBL" id="GBXM01009415">
    <property type="protein sequence ID" value="JAH99162.1"/>
    <property type="molecule type" value="Transcribed_RNA"/>
</dbReference>
<sequence>MSKKVFFLDNFEQ</sequence>
<protein>
    <submittedName>
        <fullName evidence="1">Uncharacterized protein</fullName>
    </submittedName>
</protein>